<keyword evidence="6 10" id="KW-0812">Transmembrane</keyword>
<feature type="transmembrane region" description="Helical" evidence="10">
    <location>
        <begin position="64"/>
        <end position="82"/>
    </location>
</feature>
<evidence type="ECO:0000256" key="8">
    <source>
        <dbReference type="ARBA" id="ARBA00023136"/>
    </source>
</evidence>
<dbReference type="EMBL" id="SZZH01000003">
    <property type="protein sequence ID" value="TKV58490.1"/>
    <property type="molecule type" value="Genomic_DNA"/>
</dbReference>
<dbReference type="SUPFAM" id="SSF103473">
    <property type="entry name" value="MFS general substrate transporter"/>
    <property type="match status" value="1"/>
</dbReference>
<evidence type="ECO:0000313" key="13">
    <source>
        <dbReference type="Proteomes" id="UP000306985"/>
    </source>
</evidence>
<dbReference type="Proteomes" id="UP000306985">
    <property type="component" value="Unassembled WGS sequence"/>
</dbReference>
<keyword evidence="4" id="KW-1003">Cell membrane</keyword>
<dbReference type="NCBIfam" id="TIGR00879">
    <property type="entry name" value="SP"/>
    <property type="match status" value="1"/>
</dbReference>
<dbReference type="Pfam" id="PF00083">
    <property type="entry name" value="Sugar_tr"/>
    <property type="match status" value="1"/>
</dbReference>
<evidence type="ECO:0000313" key="12">
    <source>
        <dbReference type="EMBL" id="TKV58490.1"/>
    </source>
</evidence>
<evidence type="ECO:0000256" key="3">
    <source>
        <dbReference type="ARBA" id="ARBA00022448"/>
    </source>
</evidence>
<evidence type="ECO:0000256" key="2">
    <source>
        <dbReference type="ARBA" id="ARBA00010992"/>
    </source>
</evidence>
<dbReference type="InterPro" id="IPR005829">
    <property type="entry name" value="Sugar_transporter_CS"/>
</dbReference>
<keyword evidence="5" id="KW-0762">Sugar transport</keyword>
<evidence type="ECO:0000256" key="5">
    <source>
        <dbReference type="ARBA" id="ARBA00022597"/>
    </source>
</evidence>
<reference evidence="12 13" key="1">
    <citation type="submission" date="2019-05" db="EMBL/GenBank/DDBJ databases">
        <title>Nakamurella sp. N5BH11, whole genome shotgun sequence.</title>
        <authorList>
            <person name="Tuo L."/>
        </authorList>
    </citation>
    <scope>NUCLEOTIDE SEQUENCE [LARGE SCALE GENOMIC DNA]</scope>
    <source>
        <strain evidence="12 13">N5BH11</strain>
    </source>
</reference>
<dbReference type="InterPro" id="IPR005828">
    <property type="entry name" value="MFS_sugar_transport-like"/>
</dbReference>
<keyword evidence="13" id="KW-1185">Reference proteome</keyword>
<dbReference type="PANTHER" id="PTHR48020">
    <property type="entry name" value="PROTON MYO-INOSITOL COTRANSPORTER"/>
    <property type="match status" value="1"/>
</dbReference>
<dbReference type="GO" id="GO:0022857">
    <property type="term" value="F:transmembrane transporter activity"/>
    <property type="evidence" value="ECO:0007669"/>
    <property type="project" value="InterPro"/>
</dbReference>
<keyword evidence="3 9" id="KW-0813">Transport</keyword>
<gene>
    <name evidence="12" type="ORF">FDO65_13135</name>
</gene>
<feature type="transmembrane region" description="Helical" evidence="10">
    <location>
        <begin position="271"/>
        <end position="297"/>
    </location>
</feature>
<comment type="caution">
    <text evidence="12">The sequence shown here is derived from an EMBL/GenBank/DDBJ whole genome shotgun (WGS) entry which is preliminary data.</text>
</comment>
<evidence type="ECO:0000259" key="11">
    <source>
        <dbReference type="PROSITE" id="PS50850"/>
    </source>
</evidence>
<comment type="subcellular location">
    <subcellularLocation>
        <location evidence="1">Cell membrane</location>
        <topology evidence="1">Multi-pass membrane protein</topology>
    </subcellularLocation>
</comment>
<feature type="transmembrane region" description="Helical" evidence="10">
    <location>
        <begin position="420"/>
        <end position="442"/>
    </location>
</feature>
<evidence type="ECO:0000256" key="6">
    <source>
        <dbReference type="ARBA" id="ARBA00022692"/>
    </source>
</evidence>
<dbReference type="PANTHER" id="PTHR48020:SF12">
    <property type="entry name" value="PROTON MYO-INOSITOL COTRANSPORTER"/>
    <property type="match status" value="1"/>
</dbReference>
<dbReference type="PROSITE" id="PS00216">
    <property type="entry name" value="SUGAR_TRANSPORT_1"/>
    <property type="match status" value="1"/>
</dbReference>
<dbReference type="PROSITE" id="PS50850">
    <property type="entry name" value="MFS"/>
    <property type="match status" value="1"/>
</dbReference>
<evidence type="ECO:0000256" key="7">
    <source>
        <dbReference type="ARBA" id="ARBA00022989"/>
    </source>
</evidence>
<feature type="transmembrane region" description="Helical" evidence="10">
    <location>
        <begin position="383"/>
        <end position="408"/>
    </location>
</feature>
<feature type="transmembrane region" description="Helical" evidence="10">
    <location>
        <begin position="309"/>
        <end position="330"/>
    </location>
</feature>
<dbReference type="InterPro" id="IPR003663">
    <property type="entry name" value="Sugar/inositol_transpt"/>
</dbReference>
<dbReference type="InterPro" id="IPR020846">
    <property type="entry name" value="MFS_dom"/>
</dbReference>
<dbReference type="Gene3D" id="1.20.1250.20">
    <property type="entry name" value="MFS general substrate transporter like domains"/>
    <property type="match status" value="2"/>
</dbReference>
<feature type="transmembrane region" description="Helical" evidence="10">
    <location>
        <begin position="94"/>
        <end position="113"/>
    </location>
</feature>
<protein>
    <submittedName>
        <fullName evidence="12">Sugar porter family MFS transporter</fullName>
    </submittedName>
</protein>
<comment type="similarity">
    <text evidence="2 9">Belongs to the major facilitator superfamily. Sugar transporter (TC 2.A.1.1) family.</text>
</comment>
<evidence type="ECO:0000256" key="1">
    <source>
        <dbReference type="ARBA" id="ARBA00004651"/>
    </source>
</evidence>
<organism evidence="12 13">
    <name type="scientific">Nakamurella flava</name>
    <dbReference type="NCBI Taxonomy" id="2576308"/>
    <lineage>
        <taxon>Bacteria</taxon>
        <taxon>Bacillati</taxon>
        <taxon>Actinomycetota</taxon>
        <taxon>Actinomycetes</taxon>
        <taxon>Nakamurellales</taxon>
        <taxon>Nakamurellaceae</taxon>
        <taxon>Nakamurella</taxon>
    </lineage>
</organism>
<dbReference type="PRINTS" id="PR00171">
    <property type="entry name" value="SUGRTRNSPORT"/>
</dbReference>
<proteinExistence type="inferred from homology"/>
<evidence type="ECO:0000256" key="10">
    <source>
        <dbReference type="SAM" id="Phobius"/>
    </source>
</evidence>
<dbReference type="InterPro" id="IPR036259">
    <property type="entry name" value="MFS_trans_sf"/>
</dbReference>
<dbReference type="GO" id="GO:0005886">
    <property type="term" value="C:plasma membrane"/>
    <property type="evidence" value="ECO:0007669"/>
    <property type="project" value="UniProtKB-SubCell"/>
</dbReference>
<dbReference type="PROSITE" id="PS00217">
    <property type="entry name" value="SUGAR_TRANSPORT_2"/>
    <property type="match status" value="1"/>
</dbReference>
<feature type="domain" description="Major facilitator superfamily (MFS) profile" evidence="11">
    <location>
        <begin position="28"/>
        <end position="473"/>
    </location>
</feature>
<sequence length="482" mass="51205">MGEHGASFDGPSIYDGESENGGSGVIKIAVVAALGGFLFGYDSSVINGANAAITDKFQAGPLELGFTVAAALLGAAAGALLAGRLADKMGRVAVMKIAAVLFFLGALGTGFALNLEMLILFRLVGGFGVGIASVIAPAYIAEIAPASIRGRLGSLQQLAIVTGIAISLMIDYGLAHLAGDSRNELWLGMEAWRWMFLAMAIPAVVYGALALTIPESPRYLIAKHRIPEAKEVLTRLLGPKNIDEKIEKIRKTMERETEPSWKDLRGPSGRIAGIVWVGLLLSVFQQFVGINVIFYYSNVLWEAVGFSESQSFIITVITSIINIATTLIAIASIDKVGRKPLLIIGSLGMTVTLGIMALIFGTATVVNGTPDLNTAVFGSASGIIALFAANLFVVAFGMSWGPVVWVLLGEMFPNRMRAAALSLAAGGQWVANWLITVSFPYLKDLSLGVAYGLYALFALLSFFFVSKWVQETKGRQLEDMQG</sequence>
<feature type="transmembrane region" description="Helical" evidence="10">
    <location>
        <begin position="152"/>
        <end position="174"/>
    </location>
</feature>
<dbReference type="AlphaFoldDB" id="A0A4U6QEG4"/>
<keyword evidence="8 10" id="KW-0472">Membrane</keyword>
<name>A0A4U6QEG4_9ACTN</name>
<dbReference type="InterPro" id="IPR050814">
    <property type="entry name" value="Myo-inositol_Transporter"/>
</dbReference>
<feature type="transmembrane region" description="Helical" evidence="10">
    <location>
        <begin position="119"/>
        <end position="140"/>
    </location>
</feature>
<dbReference type="RefSeq" id="WP_137450153.1">
    <property type="nucleotide sequence ID" value="NZ_SZZH01000003.1"/>
</dbReference>
<dbReference type="OrthoDB" id="9787026at2"/>
<feature type="transmembrane region" description="Helical" evidence="10">
    <location>
        <begin position="194"/>
        <end position="213"/>
    </location>
</feature>
<keyword evidence="7 10" id="KW-1133">Transmembrane helix</keyword>
<feature type="transmembrane region" description="Helical" evidence="10">
    <location>
        <begin position="342"/>
        <end position="363"/>
    </location>
</feature>
<accession>A0A4U6QEG4</accession>
<evidence type="ECO:0000256" key="9">
    <source>
        <dbReference type="RuleBase" id="RU003346"/>
    </source>
</evidence>
<feature type="transmembrane region" description="Helical" evidence="10">
    <location>
        <begin position="448"/>
        <end position="465"/>
    </location>
</feature>
<dbReference type="FunFam" id="1.20.1250.20:FF:000122">
    <property type="entry name" value="D-xylose transporter XylE"/>
    <property type="match status" value="1"/>
</dbReference>
<evidence type="ECO:0000256" key="4">
    <source>
        <dbReference type="ARBA" id="ARBA00022475"/>
    </source>
</evidence>